<dbReference type="InParanoid" id="A0A1J7J2R6"/>
<keyword evidence="4" id="KW-1185">Reference proteome</keyword>
<keyword evidence="2" id="KW-0812">Transmembrane</keyword>
<evidence type="ECO:0000256" key="2">
    <source>
        <dbReference type="SAM" id="Phobius"/>
    </source>
</evidence>
<dbReference type="AlphaFoldDB" id="A0A1J7J2R6"/>
<evidence type="ECO:0000313" key="4">
    <source>
        <dbReference type="Proteomes" id="UP000182658"/>
    </source>
</evidence>
<name>A0A1J7J2R6_9PEZI</name>
<evidence type="ECO:0000256" key="1">
    <source>
        <dbReference type="SAM" id="MobiDB-lite"/>
    </source>
</evidence>
<feature type="compositionally biased region" description="Low complexity" evidence="1">
    <location>
        <begin position="437"/>
        <end position="447"/>
    </location>
</feature>
<feature type="transmembrane region" description="Helical" evidence="2">
    <location>
        <begin position="230"/>
        <end position="249"/>
    </location>
</feature>
<feature type="transmembrane region" description="Helical" evidence="2">
    <location>
        <begin position="171"/>
        <end position="195"/>
    </location>
</feature>
<keyword evidence="2" id="KW-1133">Transmembrane helix</keyword>
<organism evidence="3 4">
    <name type="scientific">Coniochaeta ligniaria NRRL 30616</name>
    <dbReference type="NCBI Taxonomy" id="1408157"/>
    <lineage>
        <taxon>Eukaryota</taxon>
        <taxon>Fungi</taxon>
        <taxon>Dikarya</taxon>
        <taxon>Ascomycota</taxon>
        <taxon>Pezizomycotina</taxon>
        <taxon>Sordariomycetes</taxon>
        <taxon>Sordariomycetidae</taxon>
        <taxon>Coniochaetales</taxon>
        <taxon>Coniochaetaceae</taxon>
        <taxon>Coniochaeta</taxon>
    </lineage>
</organism>
<protein>
    <submittedName>
        <fullName evidence="3">Uncharacterized protein</fullName>
    </submittedName>
</protein>
<evidence type="ECO:0000313" key="3">
    <source>
        <dbReference type="EMBL" id="OIW33659.1"/>
    </source>
</evidence>
<dbReference type="OrthoDB" id="2126185at2759"/>
<dbReference type="Proteomes" id="UP000182658">
    <property type="component" value="Unassembled WGS sequence"/>
</dbReference>
<feature type="transmembrane region" description="Helical" evidence="2">
    <location>
        <begin position="140"/>
        <end position="159"/>
    </location>
</feature>
<feature type="transmembrane region" description="Helical" evidence="2">
    <location>
        <begin position="58"/>
        <end position="77"/>
    </location>
</feature>
<feature type="region of interest" description="Disordered" evidence="1">
    <location>
        <begin position="410"/>
        <end position="473"/>
    </location>
</feature>
<dbReference type="EMBL" id="KV875094">
    <property type="protein sequence ID" value="OIW33659.1"/>
    <property type="molecule type" value="Genomic_DNA"/>
</dbReference>
<sequence>MAPVAHKHEVHYAPTFVALSHVAAAAYLTYIVSRGLYESYKALPPAQDTRQRIHRRCILAPIFGGLALLALATDAYYKLGYLTLSYKVWADEHGIAFPDSVFATTSNGTTRAPLYLTQWLTDTPIYHDAAEIVAEKARRFWWGNQATLATVPWSVLLAIEGRRRNIPFLWAYMLLAHLVNLSFAQNLFYLALLLAPSPLGGSISSWVPRLDIAINALFPPKPANWCPHPILFLAVLSATYLNLLLLPYAANTPSFGTITTLSRVFSFIPLILPTITPRSWGTVHPHPHAAYGVYTRLFRFTAVASALLHGRATAAAVLYNLPGAWKHRHSLRVPFDVVRRSDWERTTTAVGKVLGSASDHPVVGAAAADVVLAAVGVGLWAAVRGVGVDEILGSAVPFWRAAVVTGEVVNREEEKEETPATVRRSGRKRIAGGGSGSASASASASGSKEADDTPTPTPGTARRRGRPRKVVKAEPELAAETEVMAAGADPDAAYVPEPGVAAEVAEGDRLEGEDDWEAAAVAWGITALGGLGAGCAGVFGGECIAR</sequence>
<feature type="transmembrane region" description="Helical" evidence="2">
    <location>
        <begin position="12"/>
        <end position="37"/>
    </location>
</feature>
<keyword evidence="2" id="KW-0472">Membrane</keyword>
<reference evidence="3 4" key="1">
    <citation type="submission" date="2016-10" db="EMBL/GenBank/DDBJ databases">
        <title>Draft genome sequence of Coniochaeta ligniaria NRRL30616, a lignocellulolytic fungus for bioabatement of inhibitors in plant biomass hydrolysates.</title>
        <authorList>
            <consortium name="DOE Joint Genome Institute"/>
            <person name="Jimenez D.J."/>
            <person name="Hector R.E."/>
            <person name="Riley R."/>
            <person name="Sun H."/>
            <person name="Grigoriev I.V."/>
            <person name="Van Elsas J.D."/>
            <person name="Nichols N.N."/>
        </authorList>
    </citation>
    <scope>NUCLEOTIDE SEQUENCE [LARGE SCALE GENOMIC DNA]</scope>
    <source>
        <strain evidence="3 4">NRRL 30616</strain>
    </source>
</reference>
<feature type="compositionally biased region" description="Basic residues" evidence="1">
    <location>
        <begin position="461"/>
        <end position="470"/>
    </location>
</feature>
<accession>A0A1J7J2R6</accession>
<gene>
    <name evidence="3" type="ORF">CONLIGDRAFT_186964</name>
</gene>
<proteinExistence type="predicted"/>